<reference evidence="1 4" key="3">
    <citation type="journal article" date="2019" name="Nat. Med.">
        <title>A library of human gut bacterial isolates paired with longitudinal multiomics data enables mechanistic microbiome research.</title>
        <authorList>
            <person name="Poyet M."/>
            <person name="Groussin M."/>
            <person name="Gibbons S.M."/>
            <person name="Avila-Pacheco J."/>
            <person name="Jiang X."/>
            <person name="Kearney S.M."/>
            <person name="Perrotta A.R."/>
            <person name="Berdy B."/>
            <person name="Zhao S."/>
            <person name="Lieberman T.D."/>
            <person name="Swanson P.K."/>
            <person name="Smith M."/>
            <person name="Roesemann S."/>
            <person name="Alexander J.E."/>
            <person name="Rich S.A."/>
            <person name="Livny J."/>
            <person name="Vlamakis H."/>
            <person name="Clish C."/>
            <person name="Bullock K."/>
            <person name="Deik A."/>
            <person name="Scott J."/>
            <person name="Pierce K.A."/>
            <person name="Xavier R.J."/>
            <person name="Alm E.J."/>
        </authorList>
    </citation>
    <scope>NUCLEOTIDE SEQUENCE [LARGE SCALE GENOMIC DNA]</scope>
    <source>
        <strain evidence="1 4">BIOML-A1</strain>
    </source>
</reference>
<gene>
    <name evidence="2" type="ORF">CGS59_13010</name>
    <name evidence="1" type="ORF">GKD95_01070</name>
</gene>
<dbReference type="Proteomes" id="UP000220480">
    <property type="component" value="Unassembled WGS sequence"/>
</dbReference>
<dbReference type="Proteomes" id="UP000461506">
    <property type="component" value="Unassembled WGS sequence"/>
</dbReference>
<sequence>MERKSDKVRRLVADGDFKGALRIAKDFRLGITKEQSSTMTRAYECMVHGRFYKQLGYDLDEKIAEGVKILVGLYGRSEAHDLHQPVQ</sequence>
<name>A0A2A7AVH7_9FIRM</name>
<reference evidence="2" key="2">
    <citation type="submission" date="2017-07" db="EMBL/GenBank/DDBJ databases">
        <authorList>
            <person name="Sun Z.S."/>
            <person name="Albrecht U."/>
            <person name="Echele G."/>
            <person name="Lee C.C."/>
        </authorList>
    </citation>
    <scope>NUCLEOTIDE SEQUENCE</scope>
    <source>
        <strain evidence="2">CNCM I 4644</strain>
    </source>
</reference>
<proteinExistence type="predicted"/>
<dbReference type="AlphaFoldDB" id="A0A2A7AVH7"/>
<comment type="caution">
    <text evidence="2">The sequence shown here is derived from an EMBL/GenBank/DDBJ whole genome shotgun (WGS) entry which is preliminary data.</text>
</comment>
<dbReference type="EMBL" id="WKQN01000001">
    <property type="protein sequence ID" value="MSC61960.1"/>
    <property type="molecule type" value="Genomic_DNA"/>
</dbReference>
<evidence type="ECO:0000313" key="4">
    <source>
        <dbReference type="Proteomes" id="UP000461506"/>
    </source>
</evidence>
<evidence type="ECO:0000313" key="3">
    <source>
        <dbReference type="Proteomes" id="UP000220480"/>
    </source>
</evidence>
<evidence type="ECO:0000313" key="2">
    <source>
        <dbReference type="EMBL" id="PDX83031.1"/>
    </source>
</evidence>
<reference evidence="2 3" key="1">
    <citation type="journal article" date="2017" name="Front. Microbiol.">
        <title>New Insights into the Diversity of the Genus Faecalibacterium.</title>
        <authorList>
            <person name="Benevides L."/>
            <person name="Burman S."/>
            <person name="Martin R."/>
            <person name="Robert V."/>
            <person name="Thomas M."/>
            <person name="Miquel S."/>
            <person name="Chain F."/>
            <person name="Sokol H."/>
            <person name="Bermudez-Humaran L.G."/>
            <person name="Morrison M."/>
            <person name="Langella P."/>
            <person name="Azevedo V.A."/>
            <person name="Chatel J.M."/>
            <person name="Soares S."/>
        </authorList>
    </citation>
    <scope>NUCLEOTIDE SEQUENCE [LARGE SCALE GENOMIC DNA]</scope>
    <source>
        <strain evidence="2 3">CNCM I 4644</strain>
    </source>
</reference>
<organism evidence="2 3">
    <name type="scientific">Faecalibacterium prausnitzii</name>
    <dbReference type="NCBI Taxonomy" id="853"/>
    <lineage>
        <taxon>Bacteria</taxon>
        <taxon>Bacillati</taxon>
        <taxon>Bacillota</taxon>
        <taxon>Clostridia</taxon>
        <taxon>Eubacteriales</taxon>
        <taxon>Oscillospiraceae</taxon>
        <taxon>Faecalibacterium</taxon>
    </lineage>
</organism>
<evidence type="ECO:0000313" key="1">
    <source>
        <dbReference type="EMBL" id="MSC61960.1"/>
    </source>
</evidence>
<accession>A0A2A7AVH7</accession>
<protein>
    <submittedName>
        <fullName evidence="2">Uncharacterized protein</fullName>
    </submittedName>
</protein>
<dbReference type="RefSeq" id="WP_097780260.1">
    <property type="nucleotide sequence ID" value="NZ_CABMES010000003.1"/>
</dbReference>
<dbReference type="EMBL" id="NMTZ01000027">
    <property type="protein sequence ID" value="PDX83031.1"/>
    <property type="molecule type" value="Genomic_DNA"/>
</dbReference>